<organism evidence="3 4">
    <name type="scientific">Coptotermes formosanus</name>
    <name type="common">Formosan subterranean termite</name>
    <dbReference type="NCBI Taxonomy" id="36987"/>
    <lineage>
        <taxon>Eukaryota</taxon>
        <taxon>Metazoa</taxon>
        <taxon>Ecdysozoa</taxon>
        <taxon>Arthropoda</taxon>
        <taxon>Hexapoda</taxon>
        <taxon>Insecta</taxon>
        <taxon>Pterygota</taxon>
        <taxon>Neoptera</taxon>
        <taxon>Polyneoptera</taxon>
        <taxon>Dictyoptera</taxon>
        <taxon>Blattodea</taxon>
        <taxon>Blattoidea</taxon>
        <taxon>Termitoidae</taxon>
        <taxon>Rhinotermitidae</taxon>
        <taxon>Coptotermes</taxon>
    </lineage>
</organism>
<dbReference type="SMART" id="SM00355">
    <property type="entry name" value="ZnF_C2H2"/>
    <property type="match status" value="2"/>
</dbReference>
<evidence type="ECO:0000259" key="2">
    <source>
        <dbReference type="PROSITE" id="PS50157"/>
    </source>
</evidence>
<dbReference type="PROSITE" id="PS00028">
    <property type="entry name" value="ZINC_FINGER_C2H2_1"/>
    <property type="match status" value="2"/>
</dbReference>
<evidence type="ECO:0000256" key="1">
    <source>
        <dbReference type="PROSITE-ProRule" id="PRU00042"/>
    </source>
</evidence>
<dbReference type="GO" id="GO:0008270">
    <property type="term" value="F:zinc ion binding"/>
    <property type="evidence" value="ECO:0007669"/>
    <property type="project" value="UniProtKB-KW"/>
</dbReference>
<dbReference type="PROSITE" id="PS50157">
    <property type="entry name" value="ZINC_FINGER_C2H2_2"/>
    <property type="match status" value="2"/>
</dbReference>
<dbReference type="Gene3D" id="3.30.160.60">
    <property type="entry name" value="Classic Zinc Finger"/>
    <property type="match status" value="1"/>
</dbReference>
<keyword evidence="1" id="KW-0863">Zinc-finger</keyword>
<name>A0A6L2PB25_COPFO</name>
<evidence type="ECO:0000313" key="4">
    <source>
        <dbReference type="Proteomes" id="UP000502823"/>
    </source>
</evidence>
<comment type="caution">
    <text evidence="3">The sequence shown here is derived from an EMBL/GenBank/DDBJ whole genome shotgun (WGS) entry which is preliminary data.</text>
</comment>
<dbReference type="InParanoid" id="A0A6L2PB25"/>
<dbReference type="Pfam" id="PF13912">
    <property type="entry name" value="zf-C2H2_6"/>
    <property type="match status" value="1"/>
</dbReference>
<gene>
    <name evidence="3" type="ORF">Cfor_10710</name>
</gene>
<dbReference type="OrthoDB" id="6359816at2759"/>
<dbReference type="InterPro" id="IPR036236">
    <property type="entry name" value="Znf_C2H2_sf"/>
</dbReference>
<keyword evidence="1" id="KW-0862">Zinc</keyword>
<dbReference type="AlphaFoldDB" id="A0A6L2PB25"/>
<dbReference type="Proteomes" id="UP000502823">
    <property type="component" value="Unassembled WGS sequence"/>
</dbReference>
<feature type="domain" description="C2H2-type" evidence="2">
    <location>
        <begin position="49"/>
        <end position="77"/>
    </location>
</feature>
<keyword evidence="1" id="KW-0479">Metal-binding</keyword>
<dbReference type="Pfam" id="PF00096">
    <property type="entry name" value="zf-C2H2"/>
    <property type="match status" value="1"/>
</dbReference>
<dbReference type="EMBL" id="BLKM01000075">
    <property type="protein sequence ID" value="GFG28580.1"/>
    <property type="molecule type" value="Genomic_DNA"/>
</dbReference>
<reference evidence="4" key="1">
    <citation type="submission" date="2020-01" db="EMBL/GenBank/DDBJ databases">
        <title>Draft genome sequence of the Termite Coptotermes fromosanus.</title>
        <authorList>
            <person name="Itakura S."/>
            <person name="Yosikawa Y."/>
            <person name="Umezawa K."/>
        </authorList>
    </citation>
    <scope>NUCLEOTIDE SEQUENCE [LARGE SCALE GENOMIC DNA]</scope>
</reference>
<dbReference type="InterPro" id="IPR013087">
    <property type="entry name" value="Znf_C2H2_type"/>
</dbReference>
<dbReference type="SUPFAM" id="SSF57667">
    <property type="entry name" value="beta-beta-alpha zinc fingers"/>
    <property type="match status" value="1"/>
</dbReference>
<sequence>MHESVVYPIMQNTSLRHGLTCLQCGKLLSSRGSLRRHISDKHSIPVGVFRCQLCARSYSTQNSLNKHRYTYHKTNRVASWQ</sequence>
<proteinExistence type="predicted"/>
<accession>A0A6L2PB25</accession>
<protein>
    <recommendedName>
        <fullName evidence="2">C2H2-type domain-containing protein</fullName>
    </recommendedName>
</protein>
<keyword evidence="4" id="KW-1185">Reference proteome</keyword>
<evidence type="ECO:0000313" key="3">
    <source>
        <dbReference type="EMBL" id="GFG28580.1"/>
    </source>
</evidence>
<feature type="domain" description="C2H2-type" evidence="2">
    <location>
        <begin position="19"/>
        <end position="43"/>
    </location>
</feature>